<dbReference type="CDD" id="cd07906">
    <property type="entry name" value="Adenylation_DNA_ligase_LigD_LigC"/>
    <property type="match status" value="1"/>
</dbReference>
<dbReference type="GO" id="GO:0006310">
    <property type="term" value="P:DNA recombination"/>
    <property type="evidence" value="ECO:0007669"/>
    <property type="project" value="InterPro"/>
</dbReference>
<dbReference type="HOGENOM" id="CLU_008325_4_2_5"/>
<dbReference type="GO" id="GO:0003910">
    <property type="term" value="F:DNA ligase (ATP) activity"/>
    <property type="evidence" value="ECO:0007669"/>
    <property type="project" value="UniProtKB-EC"/>
</dbReference>
<dbReference type="SUPFAM" id="SSF56091">
    <property type="entry name" value="DNA ligase/mRNA capping enzyme, catalytic domain"/>
    <property type="match status" value="1"/>
</dbReference>
<organism evidence="6 7">
    <name type="scientific">Rhizobium mesoamericanum STM3625</name>
    <dbReference type="NCBI Taxonomy" id="1211777"/>
    <lineage>
        <taxon>Bacteria</taxon>
        <taxon>Pseudomonadati</taxon>
        <taxon>Pseudomonadota</taxon>
        <taxon>Alphaproteobacteria</taxon>
        <taxon>Hyphomicrobiales</taxon>
        <taxon>Rhizobiaceae</taxon>
        <taxon>Rhizobium/Agrobacterium group</taxon>
        <taxon>Rhizobium</taxon>
    </lineage>
</organism>
<evidence type="ECO:0000313" key="7">
    <source>
        <dbReference type="Proteomes" id="UP000009319"/>
    </source>
</evidence>
<evidence type="ECO:0000259" key="5">
    <source>
        <dbReference type="PROSITE" id="PS50160"/>
    </source>
</evidence>
<dbReference type="EMBL" id="CANI01000006">
    <property type="protein sequence ID" value="CCM74528.1"/>
    <property type="molecule type" value="Genomic_DNA"/>
</dbReference>
<dbReference type="PROSITE" id="PS50160">
    <property type="entry name" value="DNA_LIGASE_A3"/>
    <property type="match status" value="1"/>
</dbReference>
<dbReference type="GO" id="GO:0005524">
    <property type="term" value="F:ATP binding"/>
    <property type="evidence" value="ECO:0007669"/>
    <property type="project" value="InterPro"/>
</dbReference>
<feature type="domain" description="ATP-dependent DNA ligase family profile" evidence="5">
    <location>
        <begin position="109"/>
        <end position="214"/>
    </location>
</feature>
<dbReference type="Gene3D" id="3.30.470.30">
    <property type="entry name" value="DNA ligase/mRNA capping enzyme"/>
    <property type="match status" value="1"/>
</dbReference>
<dbReference type="NCBIfam" id="TIGR02779">
    <property type="entry name" value="NHEJ_ligase_lig"/>
    <property type="match status" value="1"/>
</dbReference>
<dbReference type="InterPro" id="IPR014146">
    <property type="entry name" value="LigD_ligase_dom"/>
</dbReference>
<name>K0PKS2_9HYPH</name>
<dbReference type="InterPro" id="IPR012310">
    <property type="entry name" value="DNA_ligase_ATP-dep_cent"/>
</dbReference>
<evidence type="ECO:0000256" key="3">
    <source>
        <dbReference type="ARBA" id="ARBA00022598"/>
    </source>
</evidence>
<dbReference type="SUPFAM" id="SSF50249">
    <property type="entry name" value="Nucleic acid-binding proteins"/>
    <property type="match status" value="1"/>
</dbReference>
<evidence type="ECO:0000256" key="4">
    <source>
        <dbReference type="ARBA" id="ARBA00034003"/>
    </source>
</evidence>
<dbReference type="Pfam" id="PF01068">
    <property type="entry name" value="DNA_ligase_A_M"/>
    <property type="match status" value="1"/>
</dbReference>
<accession>K0PKS2</accession>
<dbReference type="eggNOG" id="COG1793">
    <property type="taxonomic scope" value="Bacteria"/>
</dbReference>
<dbReference type="Gene3D" id="3.30.1490.70">
    <property type="match status" value="1"/>
</dbReference>
<dbReference type="Gene3D" id="2.40.50.140">
    <property type="entry name" value="Nucleic acid-binding proteins"/>
    <property type="match status" value="1"/>
</dbReference>
<comment type="catalytic activity">
    <reaction evidence="4">
        <text>ATP + (deoxyribonucleotide)n-3'-hydroxyl + 5'-phospho-(deoxyribonucleotide)m = (deoxyribonucleotide)n+m + AMP + diphosphate.</text>
        <dbReference type="EC" id="6.5.1.1"/>
    </reaction>
</comment>
<dbReference type="GO" id="GO:0006281">
    <property type="term" value="P:DNA repair"/>
    <property type="evidence" value="ECO:0007669"/>
    <property type="project" value="InterPro"/>
</dbReference>
<dbReference type="AlphaFoldDB" id="K0PKS2"/>
<dbReference type="InterPro" id="IPR050191">
    <property type="entry name" value="ATP-dep_DNA_ligase"/>
</dbReference>
<dbReference type="STRING" id="1211777.BN77_1662"/>
<evidence type="ECO:0000256" key="2">
    <source>
        <dbReference type="ARBA" id="ARBA00012727"/>
    </source>
</evidence>
<comment type="caution">
    <text evidence="6">The sequence shown here is derived from an EMBL/GenBank/DDBJ whole genome shotgun (WGS) entry which is preliminary data.</text>
</comment>
<dbReference type="Proteomes" id="UP000009319">
    <property type="component" value="Unassembled WGS sequence"/>
</dbReference>
<dbReference type="InterPro" id="IPR012309">
    <property type="entry name" value="DNA_ligase_ATP-dep_C"/>
</dbReference>
<sequence>MPARIEPCLALLKPRPSVGPDWLYEIKWDGYRIAVHLNNDNVRILTRGGHDWTHRFPAIEADAKRLGVGSVILDGEAVVLDEQGLPNFGQLQQSPGGRGGKLNSRASIMFAFDLLYFDGHDIRSLELTARRYFLQSLLKNEHGAIRLSEEIEGDGRDIFDAACEHGLEGIIAKYKDSPYRSGRLGKWVKVKCVQSDSFMVVGYEPSLVARGGIGSLLLAARKGNDWVYVGSVGTGFNERSAEALRKTLDRIQRKTAPVKYDRRRKNLVWVQPTLIAEIEYRAWTHDGKLRHPSYKGLHIRGCARSRTMLPSMTSNLHDRLKRNRFNNTTAFVGHLKKLPIDTLAEKQLFSQHLPCRSNGLFACRSVIL</sequence>
<dbReference type="EC" id="6.5.1.1" evidence="2"/>
<dbReference type="Pfam" id="PF04679">
    <property type="entry name" value="DNA_ligase_A_C"/>
    <property type="match status" value="1"/>
</dbReference>
<proteinExistence type="inferred from homology"/>
<comment type="similarity">
    <text evidence="1">Belongs to the ATP-dependent DNA ligase family.</text>
</comment>
<protein>
    <recommendedName>
        <fullName evidence="2">DNA ligase (ATP)</fullName>
        <ecNumber evidence="2">6.5.1.1</ecNumber>
    </recommendedName>
</protein>
<gene>
    <name evidence="6" type="ORF">BN77_1662</name>
</gene>
<reference evidence="6 7" key="1">
    <citation type="journal article" date="2013" name="Genome Announc.">
        <title>Draft Genome Sequence of Rhizobium mesoamericanum STM3625, a Nitrogen-Fixing Symbiont of Mimosa pudica Isolated in French Guiana (South America).</title>
        <authorList>
            <person name="Moulin L."/>
            <person name="Mornico D."/>
            <person name="Melkonian R."/>
            <person name="Klonowska A."/>
        </authorList>
    </citation>
    <scope>NUCLEOTIDE SEQUENCE [LARGE SCALE GENOMIC DNA]</scope>
    <source>
        <strain evidence="6 7">STM3625</strain>
    </source>
</reference>
<keyword evidence="7" id="KW-1185">Reference proteome</keyword>
<dbReference type="PANTHER" id="PTHR45674:SF4">
    <property type="entry name" value="DNA LIGASE 1"/>
    <property type="match status" value="1"/>
</dbReference>
<dbReference type="InterPro" id="IPR012340">
    <property type="entry name" value="NA-bd_OB-fold"/>
</dbReference>
<keyword evidence="3 6" id="KW-0436">Ligase</keyword>
<evidence type="ECO:0000313" key="6">
    <source>
        <dbReference type="EMBL" id="CCM74528.1"/>
    </source>
</evidence>
<evidence type="ECO:0000256" key="1">
    <source>
        <dbReference type="ARBA" id="ARBA00007572"/>
    </source>
</evidence>
<dbReference type="PANTHER" id="PTHR45674">
    <property type="entry name" value="DNA LIGASE 1/3 FAMILY MEMBER"/>
    <property type="match status" value="1"/>
</dbReference>
<dbReference type="CDD" id="cd07971">
    <property type="entry name" value="OBF_DNA_ligase_LigD"/>
    <property type="match status" value="1"/>
</dbReference>